<dbReference type="SUPFAM" id="SSF56300">
    <property type="entry name" value="Metallo-dependent phosphatases"/>
    <property type="match status" value="1"/>
</dbReference>
<dbReference type="Gene3D" id="3.90.780.10">
    <property type="entry name" value="5'-Nucleotidase, C-terminal domain"/>
    <property type="match status" value="1"/>
</dbReference>
<evidence type="ECO:0000256" key="1">
    <source>
        <dbReference type="ARBA" id="ARBA00006654"/>
    </source>
</evidence>
<keyword evidence="4" id="KW-0812">Transmembrane</keyword>
<dbReference type="PANTHER" id="PTHR11575">
    <property type="entry name" value="5'-NUCLEOTIDASE-RELATED"/>
    <property type="match status" value="1"/>
</dbReference>
<dbReference type="EMBL" id="FNAQ01000008">
    <property type="protein sequence ID" value="SDE32334.1"/>
    <property type="molecule type" value="Genomic_DNA"/>
</dbReference>
<dbReference type="PRINTS" id="PR01607">
    <property type="entry name" value="APYRASEFAMLY"/>
</dbReference>
<gene>
    <name evidence="7" type="ORF">SAMN05661003_10810</name>
</gene>
<dbReference type="GO" id="GO:0009166">
    <property type="term" value="P:nucleotide catabolic process"/>
    <property type="evidence" value="ECO:0007669"/>
    <property type="project" value="InterPro"/>
</dbReference>
<dbReference type="RefSeq" id="WP_171906372.1">
    <property type="nucleotide sequence ID" value="NZ_FNAQ01000008.1"/>
</dbReference>
<evidence type="ECO:0000259" key="5">
    <source>
        <dbReference type="Pfam" id="PF00149"/>
    </source>
</evidence>
<dbReference type="GO" id="GO:0030288">
    <property type="term" value="C:outer membrane-bounded periplasmic space"/>
    <property type="evidence" value="ECO:0007669"/>
    <property type="project" value="TreeGrafter"/>
</dbReference>
<dbReference type="InterPro" id="IPR006146">
    <property type="entry name" value="5'-Nucleotdase_CS"/>
</dbReference>
<keyword evidence="3" id="KW-0378">Hydrolase</keyword>
<dbReference type="GO" id="GO:0008768">
    <property type="term" value="F:UDP-sugar diphosphatase activity"/>
    <property type="evidence" value="ECO:0007669"/>
    <property type="project" value="TreeGrafter"/>
</dbReference>
<proteinExistence type="inferred from homology"/>
<feature type="domain" description="5'-Nucleotidase C-terminal" evidence="6">
    <location>
        <begin position="404"/>
        <end position="546"/>
    </location>
</feature>
<sequence length="611" mass="64465">MTRQCLAYLEPGCSPRCHLTRFFVRLILLVLLLSGCGGLAGSGGQKAAGTRLKVLHLNDSHSHLQAGELMLQRGDTATSCRVGGMARVGQFLRQQTAAAEVPVLRLHAGDAVQGTLYASQFAGTADAEVLNAIGFDALTLGNHEFDGGDAWLAAFLDRLQMPVLSANLQVPADHVLAGRYAPSVVRDIAGSRVGIVGLTIADKTLASSQPGPQVRLIDELTALRTAVAQLQAAGVGRIIVLSHCGYDRMQSLAAQVPAIDLIVDGDSHSLLGDFSAWGLASAGPYPTRGRNADGDLVCIVQAWEYGKVVGEVDLLFNGDRLQACTGHSHLLLAPDEPAATLPAPARQAAGARLTPMAEAPDLARLIAGYQARLGQQLALQVGEAAQELPHRRLPAAADARLALGSRIAPLVAQAYWQQLPQADVALVNAGAVRGGLMAGPIRYEDLYTLLPFSATLVTFELSGAQLRQVLEDAVDHSLTGGSTGAFPYVYGMRFSVDASQPAGQRLGPIALQPRGAAAFEPLKAEGRYCLVTNSYLAAGRDGYRLLGQLRHQGGAQDSGHEATEAFVRWVRQCSAAGRKVEPLPAGEQGLVGWRAAPLAQGCRTRAEMPPR</sequence>
<protein>
    <submittedName>
        <fullName evidence="7">5'-nucleotidase</fullName>
    </submittedName>
</protein>
<dbReference type="GO" id="GO:0008253">
    <property type="term" value="F:5'-nucleotidase activity"/>
    <property type="evidence" value="ECO:0007669"/>
    <property type="project" value="TreeGrafter"/>
</dbReference>
<dbReference type="STRING" id="57664.SAMN05661003_10810"/>
<organism evidence="7 8">
    <name type="scientific">Desulfuromonas thiophila</name>
    <dbReference type="NCBI Taxonomy" id="57664"/>
    <lineage>
        <taxon>Bacteria</taxon>
        <taxon>Pseudomonadati</taxon>
        <taxon>Thermodesulfobacteriota</taxon>
        <taxon>Desulfuromonadia</taxon>
        <taxon>Desulfuromonadales</taxon>
        <taxon>Desulfuromonadaceae</taxon>
        <taxon>Desulfuromonas</taxon>
    </lineage>
</organism>
<keyword evidence="4" id="KW-1133">Transmembrane helix</keyword>
<dbReference type="Gene3D" id="3.60.21.10">
    <property type="match status" value="1"/>
</dbReference>
<accession>A0A1G7BZ05</accession>
<keyword evidence="3" id="KW-0547">Nucleotide-binding</keyword>
<evidence type="ECO:0000256" key="3">
    <source>
        <dbReference type="RuleBase" id="RU362119"/>
    </source>
</evidence>
<evidence type="ECO:0000259" key="6">
    <source>
        <dbReference type="Pfam" id="PF02872"/>
    </source>
</evidence>
<evidence type="ECO:0000256" key="4">
    <source>
        <dbReference type="SAM" id="Phobius"/>
    </source>
</evidence>
<dbReference type="InterPro" id="IPR004843">
    <property type="entry name" value="Calcineurin-like_PHP"/>
</dbReference>
<dbReference type="InterPro" id="IPR029052">
    <property type="entry name" value="Metallo-depent_PP-like"/>
</dbReference>
<name>A0A1G7BZ05_9BACT</name>
<evidence type="ECO:0000313" key="7">
    <source>
        <dbReference type="EMBL" id="SDE32334.1"/>
    </source>
</evidence>
<reference evidence="8" key="1">
    <citation type="submission" date="2016-10" db="EMBL/GenBank/DDBJ databases">
        <authorList>
            <person name="Varghese N."/>
            <person name="Submissions S."/>
        </authorList>
    </citation>
    <scope>NUCLEOTIDE SEQUENCE [LARGE SCALE GENOMIC DNA]</scope>
    <source>
        <strain evidence="8">DSM 8987</strain>
    </source>
</reference>
<dbReference type="Pfam" id="PF00149">
    <property type="entry name" value="Metallophos"/>
    <property type="match status" value="1"/>
</dbReference>
<evidence type="ECO:0000256" key="2">
    <source>
        <dbReference type="ARBA" id="ARBA00022729"/>
    </source>
</evidence>
<feature type="domain" description="Calcineurin-like phosphoesterase" evidence="5">
    <location>
        <begin position="52"/>
        <end position="268"/>
    </location>
</feature>
<dbReference type="Pfam" id="PF02872">
    <property type="entry name" value="5_nucleotid_C"/>
    <property type="match status" value="1"/>
</dbReference>
<dbReference type="SUPFAM" id="SSF55816">
    <property type="entry name" value="5'-nucleotidase (syn. UDP-sugar hydrolase), C-terminal domain"/>
    <property type="match status" value="1"/>
</dbReference>
<comment type="similarity">
    <text evidence="1 3">Belongs to the 5'-nucleotidase family.</text>
</comment>
<dbReference type="InterPro" id="IPR036907">
    <property type="entry name" value="5'-Nucleotdase_C_sf"/>
</dbReference>
<dbReference type="InterPro" id="IPR006179">
    <property type="entry name" value="5_nucleotidase/apyrase"/>
</dbReference>
<keyword evidence="4" id="KW-0472">Membrane</keyword>
<evidence type="ECO:0000313" key="8">
    <source>
        <dbReference type="Proteomes" id="UP000243205"/>
    </source>
</evidence>
<dbReference type="GO" id="GO:0000166">
    <property type="term" value="F:nucleotide binding"/>
    <property type="evidence" value="ECO:0007669"/>
    <property type="project" value="UniProtKB-KW"/>
</dbReference>
<dbReference type="AlphaFoldDB" id="A0A1G7BZ05"/>
<dbReference type="PROSITE" id="PS00786">
    <property type="entry name" value="5_NUCLEOTIDASE_2"/>
    <property type="match status" value="1"/>
</dbReference>
<keyword evidence="2" id="KW-0732">Signal</keyword>
<dbReference type="GO" id="GO:0046872">
    <property type="term" value="F:metal ion binding"/>
    <property type="evidence" value="ECO:0007669"/>
    <property type="project" value="InterPro"/>
</dbReference>
<feature type="transmembrane region" description="Helical" evidence="4">
    <location>
        <begin position="22"/>
        <end position="41"/>
    </location>
</feature>
<dbReference type="PANTHER" id="PTHR11575:SF24">
    <property type="entry name" value="5'-NUCLEOTIDASE"/>
    <property type="match status" value="1"/>
</dbReference>
<keyword evidence="8" id="KW-1185">Reference proteome</keyword>
<dbReference type="Proteomes" id="UP000243205">
    <property type="component" value="Unassembled WGS sequence"/>
</dbReference>
<dbReference type="InterPro" id="IPR008334">
    <property type="entry name" value="5'-Nucleotdase_C"/>
</dbReference>